<dbReference type="GO" id="GO:0004553">
    <property type="term" value="F:hydrolase activity, hydrolyzing O-glycosyl compounds"/>
    <property type="evidence" value="ECO:0007669"/>
    <property type="project" value="InterPro"/>
</dbReference>
<evidence type="ECO:0000259" key="5">
    <source>
        <dbReference type="Pfam" id="PF00703"/>
    </source>
</evidence>
<dbReference type="Proteomes" id="UP000290637">
    <property type="component" value="Chromosome"/>
</dbReference>
<dbReference type="SUPFAM" id="SSF49785">
    <property type="entry name" value="Galactose-binding domain-like"/>
    <property type="match status" value="1"/>
</dbReference>
<dbReference type="InterPro" id="IPR006103">
    <property type="entry name" value="Glyco_hydro_2_cat"/>
</dbReference>
<dbReference type="GO" id="GO:0005975">
    <property type="term" value="P:carbohydrate metabolic process"/>
    <property type="evidence" value="ECO:0007669"/>
    <property type="project" value="InterPro"/>
</dbReference>
<dbReference type="InterPro" id="IPR006102">
    <property type="entry name" value="Ig-like_GH2"/>
</dbReference>
<name>A0A4P6L3Q7_9BURK</name>
<keyword evidence="11" id="KW-1185">Reference proteome</keyword>
<evidence type="ECO:0000313" key="11">
    <source>
        <dbReference type="Proteomes" id="UP000290637"/>
    </source>
</evidence>
<dbReference type="SUPFAM" id="SSF49373">
    <property type="entry name" value="Invasin/intimin cell-adhesion fragments"/>
    <property type="match status" value="1"/>
</dbReference>
<dbReference type="Pfam" id="PF18565">
    <property type="entry name" value="Glyco_hydro2_C5"/>
    <property type="match status" value="1"/>
</dbReference>
<dbReference type="InterPro" id="IPR013783">
    <property type="entry name" value="Ig-like_fold"/>
</dbReference>
<proteinExistence type="inferred from homology"/>
<dbReference type="RefSeq" id="WP_130189186.1">
    <property type="nucleotide sequence ID" value="NZ_CP035913.1"/>
</dbReference>
<keyword evidence="3" id="KW-0326">Glycosidase</keyword>
<dbReference type="PANTHER" id="PTHR42732">
    <property type="entry name" value="BETA-GALACTOSIDASE"/>
    <property type="match status" value="1"/>
</dbReference>
<dbReference type="KEGG" id="plue:EWM63_26370"/>
<reference evidence="10 11" key="1">
    <citation type="submission" date="2019-02" db="EMBL/GenBank/DDBJ databases">
        <title>Draft Genome Sequences of Six Type Strains of the Genus Massilia.</title>
        <authorList>
            <person name="Miess H."/>
            <person name="Frediansyhah A."/>
            <person name="Gross H."/>
        </authorList>
    </citation>
    <scope>NUCLEOTIDE SEQUENCE [LARGE SCALE GENOMIC DNA]</scope>
    <source>
        <strain evidence="10 11">DSM 17473</strain>
    </source>
</reference>
<dbReference type="InterPro" id="IPR051913">
    <property type="entry name" value="GH2_Domain-Containing"/>
</dbReference>
<evidence type="ECO:0000256" key="2">
    <source>
        <dbReference type="ARBA" id="ARBA00022801"/>
    </source>
</evidence>
<evidence type="ECO:0000313" key="10">
    <source>
        <dbReference type="EMBL" id="QBE66077.1"/>
    </source>
</evidence>
<keyword evidence="4" id="KW-0732">Signal</keyword>
<keyword evidence="2" id="KW-0378">Hydrolase</keyword>
<dbReference type="Gene3D" id="3.20.20.80">
    <property type="entry name" value="Glycosidases"/>
    <property type="match status" value="1"/>
</dbReference>
<sequence length="846" mass="93891">MLRRLLPLLAFGFLTLADAAHAAEAPVRERLAFNADWRFQKDDAGTRDPSAALTAAPAAQPAFDDGAWRKLALPHDWGIEGPFRQEYPNDTGKLPWWGVAWYRKHFTLPATDVGRRIYLDIDGAMSNAQVWINGQHVGGWPYGYASWRVDLTPHVKPGGANVVAVRLDNPPASSRWYPGGGIYRNVWLVKTAPVHVAQYGTFVTTPIVTKDSATVNVEVTVDNRGADTEVQVATEIYALDGAGKRTGQPVARKDASTPWKSPAGRQLQFNQALAVANPRLWSTTAPQRYVAVTTVMDKGRVVDVVETPFGIRTIAFDAQRGFLLNGSRLTIQGVCQHHDLGALGAAINVRALERQLQILREMGVNAIRTSHNPPAPELLDLADRMGFVVVAEAFDIWGLKKTPNDYHLHYKEWHEKDLRAMIRRDRNHPSVIAWSIGNEIVEQGQDEGWKVAAHLSEIARGEDRTRPTTAAYNHVGSAYNGFQNATDVFGFNYKPHEYAKFHEHAPHIPLLGSETASTVSSRGEYFFPVSDDQSKGLANFHVSSYDLSAPPWASPPDKEFRGQDDSPFVAGEFVWTGFDYLGEPTPYNSDATNLLNFTDPAQRQRMAQQLDSLKKIAVPSRSSYFGIVDLAGFKKDRFWLYQARWRPELPMAHLLPHWNWPERVGQVTPVHLYTSGDEAELFLNGKSLGRKKRGPRDYRLRWDDVVYQPGKLHAVTYRDGKRWAEDTVHTTGKAAKLLLSADRQAIRADGDDLSFVTVTIADKDGRPVPRTANRVKFTLTGPGDIIATDNGDPTSFESFQSRERKAFNGLALAIVRTRAGQAGKLVLTATADGLSAAKVTLESKAP</sequence>
<dbReference type="AlphaFoldDB" id="A0A4P6L3Q7"/>
<feature type="signal peptide" evidence="4">
    <location>
        <begin position="1"/>
        <end position="22"/>
    </location>
</feature>
<feature type="domain" description="Glycoside hydrolase family 2" evidence="8">
    <location>
        <begin position="738"/>
        <end position="840"/>
    </location>
</feature>
<dbReference type="InterPro" id="IPR017853">
    <property type="entry name" value="GH"/>
</dbReference>
<organism evidence="10 11">
    <name type="scientific">Pseudoduganella lutea</name>
    <dbReference type="NCBI Taxonomy" id="321985"/>
    <lineage>
        <taxon>Bacteria</taxon>
        <taxon>Pseudomonadati</taxon>
        <taxon>Pseudomonadota</taxon>
        <taxon>Betaproteobacteria</taxon>
        <taxon>Burkholderiales</taxon>
        <taxon>Oxalobacteraceae</taxon>
        <taxon>Telluria group</taxon>
        <taxon>Pseudoduganella</taxon>
    </lineage>
</organism>
<evidence type="ECO:0000256" key="1">
    <source>
        <dbReference type="ARBA" id="ARBA00007401"/>
    </source>
</evidence>
<dbReference type="Gene3D" id="2.60.40.10">
    <property type="entry name" value="Immunoglobulins"/>
    <property type="match status" value="3"/>
</dbReference>
<accession>A0A4P6L3Q7</accession>
<dbReference type="InterPro" id="IPR036156">
    <property type="entry name" value="Beta-gal/glucu_dom_sf"/>
</dbReference>
<dbReference type="OrthoDB" id="53299at2"/>
<evidence type="ECO:0000259" key="8">
    <source>
        <dbReference type="Pfam" id="PF18565"/>
    </source>
</evidence>
<evidence type="ECO:0000259" key="9">
    <source>
        <dbReference type="Pfam" id="PF22666"/>
    </source>
</evidence>
<dbReference type="InterPro" id="IPR048229">
    <property type="entry name" value="GalB-like"/>
</dbReference>
<evidence type="ECO:0000256" key="3">
    <source>
        <dbReference type="ARBA" id="ARBA00023295"/>
    </source>
</evidence>
<evidence type="ECO:0000259" key="7">
    <source>
        <dbReference type="Pfam" id="PF16355"/>
    </source>
</evidence>
<evidence type="ECO:0000259" key="6">
    <source>
        <dbReference type="Pfam" id="PF02836"/>
    </source>
</evidence>
<dbReference type="NCBIfam" id="NF041463">
    <property type="entry name" value="GalB"/>
    <property type="match status" value="1"/>
</dbReference>
<feature type="domain" description="DUF4982" evidence="7">
    <location>
        <begin position="665"/>
        <end position="724"/>
    </location>
</feature>
<feature type="chain" id="PRO_5020874438" evidence="4">
    <location>
        <begin position="23"/>
        <end position="846"/>
    </location>
</feature>
<dbReference type="InterPro" id="IPR008964">
    <property type="entry name" value="Invasin/intimin_cell_adhesion"/>
</dbReference>
<dbReference type="PANTHER" id="PTHR42732:SF1">
    <property type="entry name" value="BETA-MANNOSIDASE"/>
    <property type="match status" value="1"/>
</dbReference>
<gene>
    <name evidence="10" type="ORF">EWM63_26370</name>
</gene>
<dbReference type="SUPFAM" id="SSF49303">
    <property type="entry name" value="beta-Galactosidase/glucuronidase domain"/>
    <property type="match status" value="1"/>
</dbReference>
<dbReference type="InterPro" id="IPR040605">
    <property type="entry name" value="Glyco_hydro2_dom5"/>
</dbReference>
<dbReference type="InterPro" id="IPR054593">
    <property type="entry name" value="Beta-mannosidase-like_N2"/>
</dbReference>
<dbReference type="Pfam" id="PF16355">
    <property type="entry name" value="DUF4982"/>
    <property type="match status" value="1"/>
</dbReference>
<dbReference type="Pfam" id="PF00703">
    <property type="entry name" value="Glyco_hydro_2"/>
    <property type="match status" value="1"/>
</dbReference>
<comment type="similarity">
    <text evidence="1">Belongs to the glycosyl hydrolase 2 family.</text>
</comment>
<feature type="domain" description="Glycoside hydrolase family 2 catalytic" evidence="6">
    <location>
        <begin position="321"/>
        <end position="473"/>
    </location>
</feature>
<dbReference type="SUPFAM" id="SSF51445">
    <property type="entry name" value="(Trans)glycosidases"/>
    <property type="match status" value="1"/>
</dbReference>
<evidence type="ECO:0000256" key="4">
    <source>
        <dbReference type="SAM" id="SignalP"/>
    </source>
</evidence>
<dbReference type="Gene3D" id="2.60.120.260">
    <property type="entry name" value="Galactose-binding domain-like"/>
    <property type="match status" value="1"/>
</dbReference>
<dbReference type="InterPro" id="IPR006101">
    <property type="entry name" value="Glyco_hydro_2"/>
</dbReference>
<protein>
    <submittedName>
        <fullName evidence="10">DUF4982 domain-containing protein</fullName>
    </submittedName>
</protein>
<dbReference type="Pfam" id="PF02836">
    <property type="entry name" value="Glyco_hydro_2_C"/>
    <property type="match status" value="1"/>
</dbReference>
<dbReference type="EMBL" id="CP035913">
    <property type="protein sequence ID" value="QBE66077.1"/>
    <property type="molecule type" value="Genomic_DNA"/>
</dbReference>
<dbReference type="InterPro" id="IPR032311">
    <property type="entry name" value="DUF4982"/>
</dbReference>
<feature type="domain" description="Beta-mannosidase-like galactose-binding" evidence="9">
    <location>
        <begin position="96"/>
        <end position="172"/>
    </location>
</feature>
<feature type="domain" description="Glycoside hydrolase family 2 immunoglobulin-like beta-sandwich" evidence="5">
    <location>
        <begin position="201"/>
        <end position="312"/>
    </location>
</feature>
<dbReference type="Pfam" id="PF22666">
    <property type="entry name" value="Glyco_hydro_2_N2"/>
    <property type="match status" value="1"/>
</dbReference>
<dbReference type="PRINTS" id="PR00132">
    <property type="entry name" value="GLHYDRLASE2"/>
</dbReference>
<dbReference type="InterPro" id="IPR008979">
    <property type="entry name" value="Galactose-bd-like_sf"/>
</dbReference>